<name>A0A158IZZ9_9BURK</name>
<accession>A0A158IZZ9</accession>
<dbReference type="AlphaFoldDB" id="A0A158IZZ9"/>
<organism evidence="1 2">
    <name type="scientific">Caballeronia telluris</name>
    <dbReference type="NCBI Taxonomy" id="326475"/>
    <lineage>
        <taxon>Bacteria</taxon>
        <taxon>Pseudomonadati</taxon>
        <taxon>Pseudomonadota</taxon>
        <taxon>Betaproteobacteria</taxon>
        <taxon>Burkholderiales</taxon>
        <taxon>Burkholderiaceae</taxon>
        <taxon>Caballeronia</taxon>
    </lineage>
</organism>
<evidence type="ECO:0000313" key="2">
    <source>
        <dbReference type="Proteomes" id="UP000054717"/>
    </source>
</evidence>
<dbReference type="RefSeq" id="WP_200819009.1">
    <property type="nucleotide sequence ID" value="NZ_FCNZ02000013.1"/>
</dbReference>
<evidence type="ECO:0000313" key="1">
    <source>
        <dbReference type="EMBL" id="SAL61813.1"/>
    </source>
</evidence>
<dbReference type="EMBL" id="FCNZ02000013">
    <property type="protein sequence ID" value="SAL61813.1"/>
    <property type="molecule type" value="Genomic_DNA"/>
</dbReference>
<sequence>MLNRLIRASAHQSGTALCADFDRDTGRLRVFENGALRFEWFPPHSWFMIASAAGFSKWGCHPGEPELEAVLRDVLSRKPWVEGAANRSGAMRA</sequence>
<gene>
    <name evidence="1" type="ORF">AWB66_03586</name>
</gene>
<keyword evidence="2" id="KW-1185">Reference proteome</keyword>
<proteinExistence type="predicted"/>
<protein>
    <submittedName>
        <fullName evidence="1">Uncharacterized protein</fullName>
    </submittedName>
</protein>
<comment type="caution">
    <text evidence="1">The sequence shown here is derived from an EMBL/GenBank/DDBJ whole genome shotgun (WGS) entry which is preliminary data.</text>
</comment>
<dbReference type="Proteomes" id="UP000054717">
    <property type="component" value="Unassembled WGS sequence"/>
</dbReference>
<reference evidence="1" key="1">
    <citation type="submission" date="2016-01" db="EMBL/GenBank/DDBJ databases">
        <authorList>
            <person name="Peeters Charlotte."/>
        </authorList>
    </citation>
    <scope>NUCLEOTIDE SEQUENCE</scope>
    <source>
        <strain evidence="1">LMG 22936</strain>
    </source>
</reference>